<dbReference type="AlphaFoldDB" id="A0A182ECN9"/>
<evidence type="ECO:0000313" key="1">
    <source>
        <dbReference type="EMBL" id="VDK79718.1"/>
    </source>
</evidence>
<sequence length="79" mass="9220">MECEGLVVKLMNFWSKCSQWLKGDENSTAPQIFFAKENDAYCVELVNEMNATYRSESHLTVSCRPRNEQDRMIFLHADI</sequence>
<reference evidence="3" key="1">
    <citation type="submission" date="2016-06" db="UniProtKB">
        <authorList>
            <consortium name="WormBaseParasite"/>
        </authorList>
    </citation>
    <scope>IDENTIFICATION</scope>
</reference>
<dbReference type="WBParaSite" id="nOo.2.0.1.t05834-RA">
    <property type="protein sequence ID" value="nOo.2.0.1.t05834-RA"/>
    <property type="gene ID" value="nOo.2.0.1.g05834"/>
</dbReference>
<name>A0A182ECN9_ONCOC</name>
<reference evidence="1 2" key="2">
    <citation type="submission" date="2018-08" db="EMBL/GenBank/DDBJ databases">
        <authorList>
            <person name="Laetsch R D."/>
            <person name="Stevens L."/>
            <person name="Kumar S."/>
            <person name="Blaxter L. M."/>
        </authorList>
    </citation>
    <scope>NUCLEOTIDE SEQUENCE [LARGE SCALE GENOMIC DNA]</scope>
</reference>
<evidence type="ECO:0000313" key="2">
    <source>
        <dbReference type="Proteomes" id="UP000271087"/>
    </source>
</evidence>
<evidence type="ECO:0000313" key="3">
    <source>
        <dbReference type="WBParaSite" id="nOo.2.0.1.t05834-RA"/>
    </source>
</evidence>
<proteinExistence type="predicted"/>
<protein>
    <submittedName>
        <fullName evidence="3">Ovule protein</fullName>
    </submittedName>
</protein>
<keyword evidence="2" id="KW-1185">Reference proteome</keyword>
<gene>
    <name evidence="1" type="ORF">NOO_LOCUS5834</name>
</gene>
<organism evidence="3">
    <name type="scientific">Onchocerca ochengi</name>
    <name type="common">Filarial nematode worm</name>
    <dbReference type="NCBI Taxonomy" id="42157"/>
    <lineage>
        <taxon>Eukaryota</taxon>
        <taxon>Metazoa</taxon>
        <taxon>Ecdysozoa</taxon>
        <taxon>Nematoda</taxon>
        <taxon>Chromadorea</taxon>
        <taxon>Rhabditida</taxon>
        <taxon>Spirurina</taxon>
        <taxon>Spiruromorpha</taxon>
        <taxon>Filarioidea</taxon>
        <taxon>Onchocercidae</taxon>
        <taxon>Onchocerca</taxon>
    </lineage>
</organism>
<accession>A0A182ECN9</accession>
<dbReference type="Proteomes" id="UP000271087">
    <property type="component" value="Unassembled WGS sequence"/>
</dbReference>
<dbReference type="EMBL" id="UYRW01001662">
    <property type="protein sequence ID" value="VDK79718.1"/>
    <property type="molecule type" value="Genomic_DNA"/>
</dbReference>